<proteinExistence type="predicted"/>
<keyword evidence="1 3" id="KW-0378">Hydrolase</keyword>
<dbReference type="Proteomes" id="UP001081071">
    <property type="component" value="Unassembled WGS sequence"/>
</dbReference>
<keyword evidence="4" id="KW-1185">Reference proteome</keyword>
<name>A0ABT4MGU9_9NOCA</name>
<gene>
    <name evidence="3" type="ORF">O4220_17005</name>
</gene>
<dbReference type="GO" id="GO:0016787">
    <property type="term" value="F:hydrolase activity"/>
    <property type="evidence" value="ECO:0007669"/>
    <property type="project" value="UniProtKB-KW"/>
</dbReference>
<sequence length="307" mass="32480">MRIDDLDPELQRVVKEVPAVDFRDITAARAAPTSGPEPLSANVVVSNASADFDGHTVGVRITGPRRVASRPLPVVVEMHGGGFALGSAASNDEGNAGLAAALQCVVVAVDYRLAPEFPYPAAVDDCVTAVQWAVDAADSIGGDPGRIGLLGTSAGACLAACTALELRDSGGPRLAMQALIEPALDDRADSPSMKQGVDAVFWNTGNAVLSWQHYLGGRVPDERTSPARRRDLEGLPPTYLTVNELDPLRDQGIDYARRLLAAGNRTEFHCWPGAFHGFTMFDTALSRRTRASDVAAMDRLMNGSVSS</sequence>
<dbReference type="RefSeq" id="WP_269606258.1">
    <property type="nucleotide sequence ID" value="NZ_JAPWIJ010000006.1"/>
</dbReference>
<dbReference type="PANTHER" id="PTHR48081:SF8">
    <property type="entry name" value="ALPHA_BETA HYDROLASE FOLD-3 DOMAIN-CONTAINING PROTEIN-RELATED"/>
    <property type="match status" value="1"/>
</dbReference>
<evidence type="ECO:0000313" key="3">
    <source>
        <dbReference type="EMBL" id="MCZ4520213.1"/>
    </source>
</evidence>
<reference evidence="3" key="1">
    <citation type="submission" date="2022-12" db="EMBL/GenBank/DDBJ databases">
        <authorList>
            <person name="Krivoruchko A.V."/>
            <person name="Elkin A."/>
        </authorList>
    </citation>
    <scope>NUCLEOTIDE SEQUENCE</scope>
    <source>
        <strain evidence="3">IEGM 1391</strain>
    </source>
</reference>
<organism evidence="3 4">
    <name type="scientific">Rhodococcus ruber</name>
    <dbReference type="NCBI Taxonomy" id="1830"/>
    <lineage>
        <taxon>Bacteria</taxon>
        <taxon>Bacillati</taxon>
        <taxon>Actinomycetota</taxon>
        <taxon>Actinomycetes</taxon>
        <taxon>Mycobacteriales</taxon>
        <taxon>Nocardiaceae</taxon>
        <taxon>Rhodococcus</taxon>
    </lineage>
</organism>
<comment type="caution">
    <text evidence="3">The sequence shown here is derived from an EMBL/GenBank/DDBJ whole genome shotgun (WGS) entry which is preliminary data.</text>
</comment>
<evidence type="ECO:0000259" key="2">
    <source>
        <dbReference type="Pfam" id="PF07859"/>
    </source>
</evidence>
<dbReference type="SUPFAM" id="SSF53474">
    <property type="entry name" value="alpha/beta-Hydrolases"/>
    <property type="match status" value="1"/>
</dbReference>
<protein>
    <submittedName>
        <fullName evidence="3">Alpha/beta hydrolase</fullName>
    </submittedName>
</protein>
<dbReference type="PANTHER" id="PTHR48081">
    <property type="entry name" value="AB HYDROLASE SUPERFAMILY PROTEIN C4A8.06C"/>
    <property type="match status" value="1"/>
</dbReference>
<dbReference type="InterPro" id="IPR029058">
    <property type="entry name" value="AB_hydrolase_fold"/>
</dbReference>
<evidence type="ECO:0000256" key="1">
    <source>
        <dbReference type="ARBA" id="ARBA00022801"/>
    </source>
</evidence>
<evidence type="ECO:0000313" key="4">
    <source>
        <dbReference type="Proteomes" id="UP001081071"/>
    </source>
</evidence>
<dbReference type="InterPro" id="IPR050300">
    <property type="entry name" value="GDXG_lipolytic_enzyme"/>
</dbReference>
<accession>A0ABT4MGU9</accession>
<dbReference type="EMBL" id="JAPWIJ010000006">
    <property type="protein sequence ID" value="MCZ4520213.1"/>
    <property type="molecule type" value="Genomic_DNA"/>
</dbReference>
<dbReference type="InterPro" id="IPR013094">
    <property type="entry name" value="AB_hydrolase_3"/>
</dbReference>
<feature type="domain" description="Alpha/beta hydrolase fold-3" evidence="2">
    <location>
        <begin position="75"/>
        <end position="279"/>
    </location>
</feature>
<dbReference type="Pfam" id="PF07859">
    <property type="entry name" value="Abhydrolase_3"/>
    <property type="match status" value="1"/>
</dbReference>
<dbReference type="Gene3D" id="3.40.50.1820">
    <property type="entry name" value="alpha/beta hydrolase"/>
    <property type="match status" value="1"/>
</dbReference>